<comment type="caution">
    <text evidence="1">The sequence shown here is derived from an EMBL/GenBank/DDBJ whole genome shotgun (WGS) entry which is preliminary data.</text>
</comment>
<name>A0A8X7TM61_BRACI</name>
<proteinExistence type="predicted"/>
<sequence length="142" mass="16484">MIGVDIRTNYGRNPPTLIRAKIMSWERDQKIATPSAIPHDSYNQPTLFIMATKPHAISSHNEHRWYERAIRTIFSNAEVKAQGRELLEKVWSTVITLPDEQFWRHLSTPHDIIFEAAKRGNLEFLLTAFRTYPDLICHIDGT</sequence>
<evidence type="ECO:0000313" key="2">
    <source>
        <dbReference type="Proteomes" id="UP000886595"/>
    </source>
</evidence>
<organism evidence="1 2">
    <name type="scientific">Brassica carinata</name>
    <name type="common">Ethiopian mustard</name>
    <name type="synonym">Abyssinian cabbage</name>
    <dbReference type="NCBI Taxonomy" id="52824"/>
    <lineage>
        <taxon>Eukaryota</taxon>
        <taxon>Viridiplantae</taxon>
        <taxon>Streptophyta</taxon>
        <taxon>Embryophyta</taxon>
        <taxon>Tracheophyta</taxon>
        <taxon>Spermatophyta</taxon>
        <taxon>Magnoliopsida</taxon>
        <taxon>eudicotyledons</taxon>
        <taxon>Gunneridae</taxon>
        <taxon>Pentapetalae</taxon>
        <taxon>rosids</taxon>
        <taxon>malvids</taxon>
        <taxon>Brassicales</taxon>
        <taxon>Brassicaceae</taxon>
        <taxon>Brassiceae</taxon>
        <taxon>Brassica</taxon>
    </lineage>
</organism>
<accession>A0A8X7TM61</accession>
<gene>
    <name evidence="1" type="ORF">Bca52824_085854</name>
</gene>
<evidence type="ECO:0000313" key="1">
    <source>
        <dbReference type="EMBL" id="KAG2246226.1"/>
    </source>
</evidence>
<dbReference type="Proteomes" id="UP000886595">
    <property type="component" value="Unassembled WGS sequence"/>
</dbReference>
<dbReference type="EMBL" id="JAAMPC010000017">
    <property type="protein sequence ID" value="KAG2246226.1"/>
    <property type="molecule type" value="Genomic_DNA"/>
</dbReference>
<keyword evidence="2" id="KW-1185">Reference proteome</keyword>
<protein>
    <submittedName>
        <fullName evidence="1">Uncharacterized protein</fullName>
    </submittedName>
</protein>
<reference evidence="1 2" key="1">
    <citation type="submission" date="2020-02" db="EMBL/GenBank/DDBJ databases">
        <authorList>
            <person name="Ma Q."/>
            <person name="Huang Y."/>
            <person name="Song X."/>
            <person name="Pei D."/>
        </authorList>
    </citation>
    <scope>NUCLEOTIDE SEQUENCE [LARGE SCALE GENOMIC DNA]</scope>
    <source>
        <strain evidence="1">Sxm20200214</strain>
        <tissue evidence="1">Leaf</tissue>
    </source>
</reference>
<dbReference type="AlphaFoldDB" id="A0A8X7TM61"/>